<evidence type="ECO:0000313" key="3">
    <source>
        <dbReference type="Proteomes" id="UP001295444"/>
    </source>
</evidence>
<dbReference type="PANTHER" id="PTHR11505">
    <property type="entry name" value="L1 TRANSPOSABLE ELEMENT-RELATED"/>
    <property type="match status" value="1"/>
</dbReference>
<evidence type="ECO:0008006" key="4">
    <source>
        <dbReference type="Google" id="ProtNLM"/>
    </source>
</evidence>
<evidence type="ECO:0000256" key="1">
    <source>
        <dbReference type="SAM" id="Coils"/>
    </source>
</evidence>
<dbReference type="InterPro" id="IPR042566">
    <property type="entry name" value="L1_C"/>
</dbReference>
<evidence type="ECO:0000313" key="2">
    <source>
        <dbReference type="EMBL" id="CAH2252651.1"/>
    </source>
</evidence>
<organism evidence="2 3">
    <name type="scientific">Pelobates cultripes</name>
    <name type="common">Western spadefoot toad</name>
    <dbReference type="NCBI Taxonomy" id="61616"/>
    <lineage>
        <taxon>Eukaryota</taxon>
        <taxon>Metazoa</taxon>
        <taxon>Chordata</taxon>
        <taxon>Craniata</taxon>
        <taxon>Vertebrata</taxon>
        <taxon>Euteleostomi</taxon>
        <taxon>Amphibia</taxon>
        <taxon>Batrachia</taxon>
        <taxon>Anura</taxon>
        <taxon>Pelobatoidea</taxon>
        <taxon>Pelobatidae</taxon>
        <taxon>Pelobates</taxon>
    </lineage>
</organism>
<dbReference type="EMBL" id="OW240913">
    <property type="protein sequence ID" value="CAH2252651.1"/>
    <property type="molecule type" value="Genomic_DNA"/>
</dbReference>
<dbReference type="Gene3D" id="3.30.250.20">
    <property type="entry name" value="L1 transposable element, C-terminal domain"/>
    <property type="match status" value="1"/>
</dbReference>
<reference evidence="2" key="1">
    <citation type="submission" date="2022-03" db="EMBL/GenBank/DDBJ databases">
        <authorList>
            <person name="Alioto T."/>
            <person name="Alioto T."/>
            <person name="Gomez Garrido J."/>
        </authorList>
    </citation>
    <scope>NUCLEOTIDE SEQUENCE</scope>
</reference>
<gene>
    <name evidence="2" type="ORF">PECUL_23A050664</name>
</gene>
<keyword evidence="3" id="KW-1185">Reference proteome</keyword>
<dbReference type="Gene3D" id="3.30.70.1820">
    <property type="entry name" value="L1 transposable element, RRM domain"/>
    <property type="match status" value="1"/>
</dbReference>
<feature type="coiled-coil region" evidence="1">
    <location>
        <begin position="69"/>
        <end position="103"/>
    </location>
</feature>
<accession>A0AAD1RFR6</accession>
<sequence>MDINKDNKEQEEITTKVLNESLQSILEEIKSEISKNSIEIRQEIKSEIFKLTEKFQVMEDRLKNVDFQIVSTNEEVNILTSRIHNLENKIEDLEDRSRRKNLRFRNFEDSNKQENLEYMLHDYFKALGLKLDGHNEKIERCHRLHKPSNIASDTPRDIITCFHSFEFKEQVLKANREKRIKDGPYSHIIALPDLSYNTRNKRRMFSSGINILKQHNIRFRWSYPTKMIIQMDGKIESFDQPDKLKTWLQNKSLN</sequence>
<dbReference type="Proteomes" id="UP001295444">
    <property type="component" value="Chromosome 02"/>
</dbReference>
<proteinExistence type="predicted"/>
<dbReference type="AlphaFoldDB" id="A0AAD1RFR6"/>
<keyword evidence="1" id="KW-0175">Coiled coil</keyword>
<name>A0AAD1RFR6_PELCU</name>
<dbReference type="InterPro" id="IPR004244">
    <property type="entry name" value="Transposase_22"/>
</dbReference>
<protein>
    <recommendedName>
        <fullName evidence="4">L1 transposable element RRM domain-containing protein</fullName>
    </recommendedName>
</protein>